<protein>
    <submittedName>
        <fullName evidence="1">Uncharacterized protein</fullName>
    </submittedName>
</protein>
<dbReference type="Proteomes" id="UP000292957">
    <property type="component" value="Unassembled WGS sequence"/>
</dbReference>
<name>A0A4Q9N206_9APHY</name>
<accession>A0A4Q9N206</accession>
<evidence type="ECO:0000313" key="1">
    <source>
        <dbReference type="EMBL" id="TBU34540.1"/>
    </source>
</evidence>
<dbReference type="EMBL" id="ML143388">
    <property type="protein sequence ID" value="TBU34540.1"/>
    <property type="molecule type" value="Genomic_DNA"/>
</dbReference>
<proteinExistence type="predicted"/>
<reference evidence="1" key="1">
    <citation type="submission" date="2019-01" db="EMBL/GenBank/DDBJ databases">
        <title>Draft genome sequences of three monokaryotic isolates of the white-rot basidiomycete fungus Dichomitus squalens.</title>
        <authorList>
            <consortium name="DOE Joint Genome Institute"/>
            <person name="Lopez S.C."/>
            <person name="Andreopoulos B."/>
            <person name="Pangilinan J."/>
            <person name="Lipzen A."/>
            <person name="Riley R."/>
            <person name="Ahrendt S."/>
            <person name="Ng V."/>
            <person name="Barry K."/>
            <person name="Daum C."/>
            <person name="Grigoriev I.V."/>
            <person name="Hilden K.S."/>
            <person name="Makela M.R."/>
            <person name="de Vries R.P."/>
        </authorList>
    </citation>
    <scope>NUCLEOTIDE SEQUENCE [LARGE SCALE GENOMIC DNA]</scope>
    <source>
        <strain evidence="1">OM18370.1</strain>
    </source>
</reference>
<organism evidence="1">
    <name type="scientific">Dichomitus squalens</name>
    <dbReference type="NCBI Taxonomy" id="114155"/>
    <lineage>
        <taxon>Eukaryota</taxon>
        <taxon>Fungi</taxon>
        <taxon>Dikarya</taxon>
        <taxon>Basidiomycota</taxon>
        <taxon>Agaricomycotina</taxon>
        <taxon>Agaricomycetes</taxon>
        <taxon>Polyporales</taxon>
        <taxon>Polyporaceae</taxon>
        <taxon>Dichomitus</taxon>
    </lineage>
</organism>
<gene>
    <name evidence="1" type="ORF">BD311DRAFT_746352</name>
</gene>
<sequence length="117" mass="12759">MLSRMMCLHRRNIGQGSGVRSDSLNMHTRDTRRTTECLITLGMPSAESKHCASATVARCRRGRRSVGAAGALMVRSCGRALRNRVRAPCSQILVSYPDVWVLHPHPTTAVTQTSGAV</sequence>
<dbReference type="AlphaFoldDB" id="A0A4Q9N206"/>